<dbReference type="Proteomes" id="UP000008141">
    <property type="component" value="Unassembled WGS sequence"/>
</dbReference>
<dbReference type="EMBL" id="GL433847">
    <property type="protein sequence ID" value="EFN54475.1"/>
    <property type="molecule type" value="Genomic_DNA"/>
</dbReference>
<organism evidence="14">
    <name type="scientific">Chlorella variabilis</name>
    <name type="common">Green alga</name>
    <dbReference type="NCBI Taxonomy" id="554065"/>
    <lineage>
        <taxon>Eukaryota</taxon>
        <taxon>Viridiplantae</taxon>
        <taxon>Chlorophyta</taxon>
        <taxon>core chlorophytes</taxon>
        <taxon>Trebouxiophyceae</taxon>
        <taxon>Chlorellales</taxon>
        <taxon>Chlorellaceae</taxon>
        <taxon>Chlorella clade</taxon>
        <taxon>Chlorella</taxon>
    </lineage>
</organism>
<dbReference type="PANTHER" id="PTHR13108:SF9">
    <property type="entry name" value="CONDENSIN COMPLEX SUBUNIT 2"/>
    <property type="match status" value="1"/>
</dbReference>
<dbReference type="RefSeq" id="XP_005846577.1">
    <property type="nucleotide sequence ID" value="XM_005846515.1"/>
</dbReference>
<dbReference type="GO" id="GO:0007076">
    <property type="term" value="P:mitotic chromosome condensation"/>
    <property type="evidence" value="ECO:0007669"/>
    <property type="project" value="InterPro"/>
</dbReference>
<dbReference type="eggNOG" id="KOG2328">
    <property type="taxonomic scope" value="Eukaryota"/>
</dbReference>
<dbReference type="InParanoid" id="E1ZHJ8"/>
<evidence type="ECO:0000256" key="1">
    <source>
        <dbReference type="ARBA" id="ARBA00004286"/>
    </source>
</evidence>
<protein>
    <recommendedName>
        <fullName evidence="4 11">Condensin complex subunit 2</fullName>
    </recommendedName>
</protein>
<keyword evidence="8 11" id="KW-0498">Mitosis</keyword>
<comment type="function">
    <text evidence="11">Regulatory subunit of the condensin complex, a complex required for conversion of interphase chromatin into mitotic-like condense chromosomes.</text>
</comment>
<dbReference type="Pfam" id="PF05786">
    <property type="entry name" value="Cnd2"/>
    <property type="match status" value="1"/>
</dbReference>
<feature type="compositionally biased region" description="Acidic residues" evidence="12">
    <location>
        <begin position="336"/>
        <end position="347"/>
    </location>
</feature>
<dbReference type="KEGG" id="cvr:CHLNCDRAFT_135132"/>
<feature type="compositionally biased region" description="Low complexity" evidence="12">
    <location>
        <begin position="537"/>
        <end position="548"/>
    </location>
</feature>
<evidence type="ECO:0000313" key="14">
    <source>
        <dbReference type="Proteomes" id="UP000008141"/>
    </source>
</evidence>
<evidence type="ECO:0000256" key="3">
    <source>
        <dbReference type="ARBA" id="ARBA00009471"/>
    </source>
</evidence>
<proteinExistence type="inferred from homology"/>
<evidence type="ECO:0000256" key="4">
    <source>
        <dbReference type="ARBA" id="ARBA00016065"/>
    </source>
</evidence>
<keyword evidence="6" id="KW-0963">Cytoplasm</keyword>
<feature type="region of interest" description="Disordered" evidence="12">
    <location>
        <begin position="288"/>
        <end position="318"/>
    </location>
</feature>
<feature type="region of interest" description="Disordered" evidence="12">
    <location>
        <begin position="332"/>
        <end position="379"/>
    </location>
</feature>
<dbReference type="FunCoup" id="E1ZHJ8">
    <property type="interactions" value="1029"/>
</dbReference>
<sequence>MATVADKENAGAGGPRAFSPTELQNMLGTCLKMASENKITPQNTWALGLIDQLPALIREEGGQQTNFQRASVTLDAGVKIYSYRVDSVHTDTFKILGGLGRASKDTEDEEVGELGDGGVGEEAGRRRRRTHELNPEATLESSLEALNVKKFDLAFTVDPLFHKTSAQFDEGGARGLLLNNLSVFRGCDIVFDSMDVPEKVLDGAQQLDPRATVDLGGLHQQLAALQLASGAERISPTLDAILELLDESPAEEAAAEAEEFVAQVAAAASSSGAGAPTLALPWARRGEAASAPLPEEGDAQAAEAEGGEGGEQQAGEASMEGVVAEYAHAAAPDPADAGEDYGYDDGGDFGGGYDEYSDEEAQHSAMPGGEQAAAEAEAGGAGQAAAAAAVHTEVLGEDAIQWLIEAGSNSMVTRAKGWAGASHWKYRAVPQPVAEEEEGGEEGVARPKKRSTARRKNDPLDFVALMERQEAEAQAPDFELMPRREAGAARRPRRAKPAAKTLLPEDHHYKVENLNRYALRPRNAIIAAPGEAAAGTAEAGAEGAAEQPAFDDADGFGDFGGGGFDDDDDDGGEGGYDGGWGDLGDAFSGLEGMEGEHADMVQATRRVERVEVNYSRAAKQVDMRSLKELMWHGMHSVEGVPPSPDTVLQFQDVLSTVPERNAAGRLEDLSVHLCFICVLHLANEHGLVVRSVPQLDQLLISNVPPAEAQ</sequence>
<dbReference type="GO" id="GO:0000796">
    <property type="term" value="C:condensin complex"/>
    <property type="evidence" value="ECO:0007669"/>
    <property type="project" value="InterPro"/>
</dbReference>
<dbReference type="GO" id="GO:0005737">
    <property type="term" value="C:cytoplasm"/>
    <property type="evidence" value="ECO:0007669"/>
    <property type="project" value="UniProtKB-SubCell"/>
</dbReference>
<keyword evidence="5" id="KW-0158">Chromosome</keyword>
<accession>E1ZHJ8</accession>
<evidence type="ECO:0000313" key="13">
    <source>
        <dbReference type="EMBL" id="EFN54475.1"/>
    </source>
</evidence>
<dbReference type="OMA" id="FRKTCAD"/>
<evidence type="ECO:0000256" key="5">
    <source>
        <dbReference type="ARBA" id="ARBA00022454"/>
    </source>
</evidence>
<keyword evidence="14" id="KW-1185">Reference proteome</keyword>
<evidence type="ECO:0000256" key="2">
    <source>
        <dbReference type="ARBA" id="ARBA00004496"/>
    </source>
</evidence>
<dbReference type="InterPro" id="IPR022816">
    <property type="entry name" value="Condensin_barren_su2"/>
</dbReference>
<keyword evidence="7 11" id="KW-0132">Cell division</keyword>
<dbReference type="AlphaFoldDB" id="E1ZHJ8"/>
<evidence type="ECO:0000256" key="10">
    <source>
        <dbReference type="ARBA" id="ARBA00023306"/>
    </source>
</evidence>
<evidence type="ECO:0000256" key="8">
    <source>
        <dbReference type="ARBA" id="ARBA00022776"/>
    </source>
</evidence>
<keyword evidence="10 11" id="KW-0131">Cell cycle</keyword>
<evidence type="ECO:0000256" key="7">
    <source>
        <dbReference type="ARBA" id="ARBA00022618"/>
    </source>
</evidence>
<dbReference type="GeneID" id="17353996"/>
<gene>
    <name evidence="13" type="ORF">CHLNCDRAFT_135132</name>
</gene>
<evidence type="ECO:0000256" key="9">
    <source>
        <dbReference type="ARBA" id="ARBA00023067"/>
    </source>
</evidence>
<reference evidence="13 14" key="1">
    <citation type="journal article" date="2010" name="Plant Cell">
        <title>The Chlorella variabilis NC64A genome reveals adaptation to photosymbiosis, coevolution with viruses, and cryptic sex.</title>
        <authorList>
            <person name="Blanc G."/>
            <person name="Duncan G."/>
            <person name="Agarkova I."/>
            <person name="Borodovsky M."/>
            <person name="Gurnon J."/>
            <person name="Kuo A."/>
            <person name="Lindquist E."/>
            <person name="Lucas S."/>
            <person name="Pangilinan J."/>
            <person name="Polle J."/>
            <person name="Salamov A."/>
            <person name="Terry A."/>
            <person name="Yamada T."/>
            <person name="Dunigan D.D."/>
            <person name="Grigoriev I.V."/>
            <person name="Claverie J.M."/>
            <person name="Van Etten J.L."/>
        </authorList>
    </citation>
    <scope>NUCLEOTIDE SEQUENCE [LARGE SCALE GENOMIC DNA]</scope>
    <source>
        <strain evidence="13 14">NC64A</strain>
    </source>
</reference>
<feature type="region of interest" description="Disordered" evidence="12">
    <location>
        <begin position="537"/>
        <end position="578"/>
    </location>
</feature>
<name>E1ZHJ8_CHLVA</name>
<dbReference type="PIRSF" id="PIRSF017126">
    <property type="entry name" value="Condensin_H"/>
    <property type="match status" value="1"/>
</dbReference>
<feature type="region of interest" description="Disordered" evidence="12">
    <location>
        <begin position="105"/>
        <end position="133"/>
    </location>
</feature>
<keyword evidence="9 11" id="KW-0226">DNA condensation</keyword>
<dbReference type="PANTHER" id="PTHR13108">
    <property type="entry name" value="CONDENSIN COMPLEX SUBUNIT 2"/>
    <property type="match status" value="1"/>
</dbReference>
<dbReference type="GO" id="GO:0051301">
    <property type="term" value="P:cell division"/>
    <property type="evidence" value="ECO:0007669"/>
    <property type="project" value="UniProtKB-KW"/>
</dbReference>
<comment type="subcellular location">
    <subcellularLocation>
        <location evidence="1">Chromosome</location>
    </subcellularLocation>
    <subcellularLocation>
        <location evidence="2">Cytoplasm</location>
    </subcellularLocation>
</comment>
<feature type="region of interest" description="Disordered" evidence="12">
    <location>
        <begin position="484"/>
        <end position="506"/>
    </location>
</feature>
<feature type="region of interest" description="Disordered" evidence="12">
    <location>
        <begin position="432"/>
        <end position="459"/>
    </location>
</feature>
<dbReference type="STRING" id="554065.E1ZHJ8"/>
<evidence type="ECO:0000256" key="6">
    <source>
        <dbReference type="ARBA" id="ARBA00022490"/>
    </source>
</evidence>
<dbReference type="GO" id="GO:0003682">
    <property type="term" value="F:chromatin binding"/>
    <property type="evidence" value="ECO:0007669"/>
    <property type="project" value="TreeGrafter"/>
</dbReference>
<dbReference type="OrthoDB" id="362021at2759"/>
<evidence type="ECO:0000256" key="12">
    <source>
        <dbReference type="SAM" id="MobiDB-lite"/>
    </source>
</evidence>
<comment type="similarity">
    <text evidence="3 11">Belongs to the CND2 (condensin subunit 2) family.</text>
</comment>
<feature type="compositionally biased region" description="Low complexity" evidence="12">
    <location>
        <begin position="368"/>
        <end position="379"/>
    </location>
</feature>
<evidence type="ECO:0000256" key="11">
    <source>
        <dbReference type="PIRNR" id="PIRNR017126"/>
    </source>
</evidence>